<dbReference type="GO" id="GO:0044780">
    <property type="term" value="P:bacterial-type flagellum assembly"/>
    <property type="evidence" value="ECO:0007669"/>
    <property type="project" value="InterPro"/>
</dbReference>
<dbReference type="InterPro" id="IPR024046">
    <property type="entry name" value="Flagellar_assmbl_FliW_dom_sf"/>
</dbReference>
<dbReference type="SUPFAM" id="SSF141457">
    <property type="entry name" value="BH3618-like"/>
    <property type="match status" value="1"/>
</dbReference>
<dbReference type="Pfam" id="PF02623">
    <property type="entry name" value="FliW"/>
    <property type="match status" value="1"/>
</dbReference>
<evidence type="ECO:0000313" key="3">
    <source>
        <dbReference type="Proteomes" id="UP001301140"/>
    </source>
</evidence>
<comment type="caution">
    <text evidence="2">The sequence shown here is derived from an EMBL/GenBank/DDBJ whole genome shotgun (WGS) entry which is preliminary data.</text>
</comment>
<protein>
    <submittedName>
        <fullName evidence="2">Flagellar assembly protein FliW</fullName>
    </submittedName>
</protein>
<dbReference type="EMBL" id="JARGEQ010000126">
    <property type="protein sequence ID" value="MDF1587122.1"/>
    <property type="molecule type" value="Genomic_DNA"/>
</dbReference>
<gene>
    <name evidence="2" type="ORF">PZ740_12115</name>
</gene>
<dbReference type="Proteomes" id="UP001301140">
    <property type="component" value="Unassembled WGS sequence"/>
</dbReference>
<accession>A0AAP4D5W1</accession>
<dbReference type="InterPro" id="IPR003775">
    <property type="entry name" value="Flagellar_assembly_factor_FliW"/>
</dbReference>
<evidence type="ECO:0000256" key="1">
    <source>
        <dbReference type="SAM" id="MobiDB-lite"/>
    </source>
</evidence>
<keyword evidence="2" id="KW-0282">Flagellum</keyword>
<dbReference type="AlphaFoldDB" id="A0AAP4D5W1"/>
<proteinExistence type="predicted"/>
<feature type="region of interest" description="Disordered" evidence="1">
    <location>
        <begin position="1"/>
        <end position="29"/>
    </location>
</feature>
<organism evidence="2 3">
    <name type="scientific">Marinimicrococcus flavescens</name>
    <dbReference type="NCBI Taxonomy" id="3031815"/>
    <lineage>
        <taxon>Bacteria</taxon>
        <taxon>Pseudomonadati</taxon>
        <taxon>Pseudomonadota</taxon>
        <taxon>Alphaproteobacteria</taxon>
        <taxon>Geminicoccales</taxon>
        <taxon>Geminicoccaceae</taxon>
        <taxon>Marinimicrococcus</taxon>
    </lineage>
</organism>
<dbReference type="RefSeq" id="WP_327789544.1">
    <property type="nucleotide sequence ID" value="NZ_JARGEQ010000126.1"/>
</dbReference>
<reference evidence="2 3" key="1">
    <citation type="submission" date="2023-03" db="EMBL/GenBank/DDBJ databases">
        <title>YIM 152171 draft genome.</title>
        <authorList>
            <person name="Yang Z."/>
        </authorList>
    </citation>
    <scope>NUCLEOTIDE SEQUENCE [LARGE SCALE GENOMIC DNA]</scope>
    <source>
        <strain evidence="2 3">YIM 152171</strain>
    </source>
</reference>
<keyword evidence="2" id="KW-0966">Cell projection</keyword>
<dbReference type="Gene3D" id="2.30.290.10">
    <property type="entry name" value="BH3618-like"/>
    <property type="match status" value="1"/>
</dbReference>
<name>A0AAP4D5W1_9PROT</name>
<sequence>MLCEAASRDQAALRERTGAVNPPVEDTPGAGRAVMTVHFPRGVPGFPGSRDYELVAPPDAAGPFLVLRGCAREAPSFVTVAVEQPDRLFDPAEMDEAVAALGGSSRDLLVLLMVGGGDGEELHVNMRAPVFIDVHTRSGAQIVLSTPRHPLRAPLRPGA</sequence>
<evidence type="ECO:0000313" key="2">
    <source>
        <dbReference type="EMBL" id="MDF1587122.1"/>
    </source>
</evidence>
<keyword evidence="2" id="KW-0969">Cilium</keyword>
<keyword evidence="3" id="KW-1185">Reference proteome</keyword>